<dbReference type="PROSITE" id="PS50817">
    <property type="entry name" value="INTEIN_N_TER"/>
    <property type="match status" value="1"/>
</dbReference>
<dbReference type="EMBL" id="JACJTA010000079">
    <property type="protein sequence ID" value="MBD2607977.1"/>
    <property type="molecule type" value="Genomic_DNA"/>
</dbReference>
<dbReference type="SUPFAM" id="SSF51294">
    <property type="entry name" value="Hedgehog/intein (Hint) domain"/>
    <property type="match status" value="1"/>
</dbReference>
<gene>
    <name evidence="3" type="ORF">H6G81_26540</name>
</gene>
<keyword evidence="1" id="KW-0677">Repeat</keyword>
<evidence type="ECO:0000256" key="1">
    <source>
        <dbReference type="ARBA" id="ARBA00022737"/>
    </source>
</evidence>
<sequence>MKRRFCECDRPREQHYTHYVYDDKARLKETVFFDNSHYQVSYDELGRVKTETNELNQTTTYEYDAYSQVSAVINALNQRTEFEYDQRKNLVKVTDALGHSTRYKYDEYAQQVETLFNNGDKVSMGYDQFSRVTSVTDENLNTTKYTYDNLSQLTQVEQANQAKTKYTYNNLGLLTQTQDANQNITQYEYDDFYRLTATILPMGQQNQTVYDKFGQVSSQKDFNGNTINYSYDSIGRLKQKTFTDPRVSTVSYTYDPVSSQLKTVTDGRGVTQYNYDQRDRLSKIIQPDQQFVNYGYDLLSNVTSLTTEAGTTSYGYDKLNRLDTVKDGTRLLADYDYDKVGNLTQTKLANGSLESRQYDTRDRLTQVTTKNVTGTIFSDFKYTLDAVGNRNKVEEHSGRIVDYTYDTLNRLTEEKITDPAAGNRTIGYDYDLVGNRLSKTDSLSGLTSYTYDRNNRLKDTTQGTKVTNFTYDNNGSLKRRSDGTQTITYDWINDGENRLIGVNSSTSSGTSQQQYIYDAFGSRVATIADGVRTNYLTAPIWDLPEVLMEYGTNGQVTADYTQGVGLVRSRRDNKEGFYHTDGLGSTRVITDNVGLITDRYTYDAFGVLLNSDGTFGNSFQFAGEQRDSSTGLDYLRARYYDPNLGRFISKDAYAGTLNDPYSQHDYQYAHANPVRYTDPTGYFTLGEVLGAIQFATTLIGVGAASGGVGAGVGYIAGAAATGASGEEILGMFGEWGAGFASGVSGGFLTDVYEATTGKKIEPKHAMLYNAGNVTGIGVSFLTGMQAATWAKTAIGPLRWVARAQDALDVYDAAKATYNLYQSYQDNGKFEREDAWNLLAYVPFAGSLFGVKKFFAANKAIKGSAESTDGLLATKNTVTQIGKCFVAGTEILTTEGIKNIEDIQVGDWVIADDPTTPGEIEARQVLDTFVRETTALVDLYVDGEVISTTGEHPFWTPDKGWVEAKDLQVGSLLQTEDGSFIDVDKIEKRSGQFEVYNFKVEGFHTYFVSDLGILVHNAGCGDFDVPDAPVGGLKGLDDKWLKKQGIDPHTIKEVLPGPAKEFDIYKDKDNNLWGLRKPKYVPNATPEYLGKLDDFQNLDD</sequence>
<dbReference type="Pfam" id="PF05593">
    <property type="entry name" value="RHS_repeat"/>
    <property type="match status" value="2"/>
</dbReference>
<dbReference type="Gene3D" id="2.170.16.10">
    <property type="entry name" value="Hedgehog/Intein (Hint) domain"/>
    <property type="match status" value="1"/>
</dbReference>
<dbReference type="InterPro" id="IPR003587">
    <property type="entry name" value="Hint_dom_N"/>
</dbReference>
<dbReference type="InterPro" id="IPR050708">
    <property type="entry name" value="T6SS_VgrG/RHS"/>
</dbReference>
<dbReference type="InterPro" id="IPR006530">
    <property type="entry name" value="YD"/>
</dbReference>
<dbReference type="InterPro" id="IPR022385">
    <property type="entry name" value="Rhs_assc_core"/>
</dbReference>
<dbReference type="InterPro" id="IPR006141">
    <property type="entry name" value="Intein_N"/>
</dbReference>
<dbReference type="PANTHER" id="PTHR32305:SF15">
    <property type="entry name" value="PROTEIN RHSA-RELATED"/>
    <property type="match status" value="1"/>
</dbReference>
<dbReference type="PANTHER" id="PTHR32305">
    <property type="match status" value="1"/>
</dbReference>
<dbReference type="NCBIfam" id="TIGR01643">
    <property type="entry name" value="YD_repeat_2x"/>
    <property type="match status" value="4"/>
</dbReference>
<dbReference type="PROSITE" id="PS50818">
    <property type="entry name" value="INTEIN_C_TER"/>
    <property type="match status" value="1"/>
</dbReference>
<dbReference type="RefSeq" id="WP_029630994.1">
    <property type="nucleotide sequence ID" value="NZ_JACJTA010000079.1"/>
</dbReference>
<organism evidence="3 4">
    <name type="scientific">Scytonema hofmannii FACHB-248</name>
    <dbReference type="NCBI Taxonomy" id="1842502"/>
    <lineage>
        <taxon>Bacteria</taxon>
        <taxon>Bacillati</taxon>
        <taxon>Cyanobacteriota</taxon>
        <taxon>Cyanophyceae</taxon>
        <taxon>Nostocales</taxon>
        <taxon>Scytonemataceae</taxon>
        <taxon>Scytonema</taxon>
    </lineage>
</organism>
<accession>A0ABR8GXS5</accession>
<dbReference type="Proteomes" id="UP000660380">
    <property type="component" value="Unassembled WGS sequence"/>
</dbReference>
<dbReference type="CDD" id="cd00081">
    <property type="entry name" value="Hint"/>
    <property type="match status" value="1"/>
</dbReference>
<dbReference type="InterPro" id="IPR036844">
    <property type="entry name" value="Hint_dom_sf"/>
</dbReference>
<evidence type="ECO:0000313" key="4">
    <source>
        <dbReference type="Proteomes" id="UP000660380"/>
    </source>
</evidence>
<keyword evidence="4" id="KW-1185">Reference proteome</keyword>
<dbReference type="InterPro" id="IPR030934">
    <property type="entry name" value="Intein_C"/>
</dbReference>
<proteinExistence type="predicted"/>
<dbReference type="NCBIfam" id="TIGR03696">
    <property type="entry name" value="Rhs_assc_core"/>
    <property type="match status" value="1"/>
</dbReference>
<evidence type="ECO:0000259" key="2">
    <source>
        <dbReference type="SMART" id="SM00306"/>
    </source>
</evidence>
<dbReference type="InterPro" id="IPR031325">
    <property type="entry name" value="RHS_repeat"/>
</dbReference>
<dbReference type="SMART" id="SM00306">
    <property type="entry name" value="HintN"/>
    <property type="match status" value="1"/>
</dbReference>
<dbReference type="Pfam" id="PF25023">
    <property type="entry name" value="TEN_YD-shell"/>
    <property type="match status" value="2"/>
</dbReference>
<protein>
    <recommendedName>
        <fullName evidence="2">Hint domain-containing protein</fullName>
    </recommendedName>
</protein>
<dbReference type="Gene3D" id="2.180.10.10">
    <property type="entry name" value="RHS repeat-associated core"/>
    <property type="match status" value="2"/>
</dbReference>
<comment type="caution">
    <text evidence="3">The sequence shown here is derived from an EMBL/GenBank/DDBJ whole genome shotgun (WGS) entry which is preliminary data.</text>
</comment>
<evidence type="ECO:0000313" key="3">
    <source>
        <dbReference type="EMBL" id="MBD2607977.1"/>
    </source>
</evidence>
<reference evidence="3 4" key="1">
    <citation type="journal article" date="2020" name="ISME J.">
        <title>Comparative genomics reveals insights into cyanobacterial evolution and habitat adaptation.</title>
        <authorList>
            <person name="Chen M.Y."/>
            <person name="Teng W.K."/>
            <person name="Zhao L."/>
            <person name="Hu C.X."/>
            <person name="Zhou Y.K."/>
            <person name="Han B.P."/>
            <person name="Song L.R."/>
            <person name="Shu W.S."/>
        </authorList>
    </citation>
    <scope>NUCLEOTIDE SEQUENCE [LARGE SCALE GENOMIC DNA]</scope>
    <source>
        <strain evidence="3 4">FACHB-248</strain>
    </source>
</reference>
<name>A0ABR8GXS5_9CYAN</name>
<dbReference type="InterPro" id="IPR056823">
    <property type="entry name" value="TEN-like_YD-shell"/>
</dbReference>
<feature type="domain" description="Hint" evidence="2">
    <location>
        <begin position="881"/>
        <end position="976"/>
    </location>
</feature>
<dbReference type="Pfam" id="PF07591">
    <property type="entry name" value="PT-HINT"/>
    <property type="match status" value="1"/>
</dbReference>